<reference evidence="1 2" key="1">
    <citation type="submission" date="2017-11" db="EMBL/GenBank/DDBJ databases">
        <title>The genome of Rhizophagus clarus HR1 reveals common genetic basis of auxotrophy among arbuscular mycorrhizal fungi.</title>
        <authorList>
            <person name="Kobayashi Y."/>
        </authorList>
    </citation>
    <scope>NUCLEOTIDE SEQUENCE [LARGE SCALE GENOMIC DNA]</scope>
    <source>
        <strain evidence="1 2">HR1</strain>
    </source>
</reference>
<gene>
    <name evidence="1" type="ORF">RclHR1_00370022</name>
</gene>
<proteinExistence type="predicted"/>
<organism evidence="1 2">
    <name type="scientific">Rhizophagus clarus</name>
    <dbReference type="NCBI Taxonomy" id="94130"/>
    <lineage>
        <taxon>Eukaryota</taxon>
        <taxon>Fungi</taxon>
        <taxon>Fungi incertae sedis</taxon>
        <taxon>Mucoromycota</taxon>
        <taxon>Glomeromycotina</taxon>
        <taxon>Glomeromycetes</taxon>
        <taxon>Glomerales</taxon>
        <taxon>Glomeraceae</taxon>
        <taxon>Rhizophagus</taxon>
    </lineage>
</organism>
<evidence type="ECO:0000313" key="2">
    <source>
        <dbReference type="Proteomes" id="UP000247702"/>
    </source>
</evidence>
<accession>A0A2Z6RTT7</accession>
<evidence type="ECO:0000313" key="1">
    <source>
        <dbReference type="EMBL" id="GBB99981.1"/>
    </source>
</evidence>
<dbReference type="AlphaFoldDB" id="A0A2Z6RTT7"/>
<comment type="caution">
    <text evidence="1">The sequence shown here is derived from an EMBL/GenBank/DDBJ whole genome shotgun (WGS) entry which is preliminary data.</text>
</comment>
<sequence length="111" mass="13064">MLPFPQEAQNIGEYIGFTLISMEKQSKKKLSQYQESKIIRKIIQSPFDMTKSEILITNDNNGRGQKYTKSNLISIKRRKRNVYTVITREREPLLSPELIYYYTSVSQKNIL</sequence>
<dbReference type="Proteomes" id="UP000247702">
    <property type="component" value="Unassembled WGS sequence"/>
</dbReference>
<protein>
    <submittedName>
        <fullName evidence="1">Uncharacterized protein</fullName>
    </submittedName>
</protein>
<dbReference type="EMBL" id="BEXD01003001">
    <property type="protein sequence ID" value="GBB99981.1"/>
    <property type="molecule type" value="Genomic_DNA"/>
</dbReference>
<keyword evidence="2" id="KW-1185">Reference proteome</keyword>
<name>A0A2Z6RTT7_9GLOM</name>